<reference evidence="6 7" key="1">
    <citation type="submission" date="2023-11" db="EMBL/GenBank/DDBJ databases">
        <authorList>
            <person name="Okamura Y."/>
        </authorList>
    </citation>
    <scope>NUCLEOTIDE SEQUENCE [LARGE SCALE GENOMIC DNA]</scope>
</reference>
<dbReference type="InterPro" id="IPR016024">
    <property type="entry name" value="ARM-type_fold"/>
</dbReference>
<dbReference type="PANTHER" id="PTHR20959">
    <property type="entry name" value="TRANSPORT AND GOLGI ORGANIZATION PROTEIN 6 FAMILY MEMBER"/>
    <property type="match status" value="1"/>
</dbReference>
<dbReference type="InterPro" id="IPR057407">
    <property type="entry name" value="HEAT_TANGO6"/>
</dbReference>
<evidence type="ECO:0000259" key="2">
    <source>
        <dbReference type="Pfam" id="PF10304"/>
    </source>
</evidence>
<dbReference type="Gene3D" id="1.25.10.10">
    <property type="entry name" value="Leucine-rich Repeat Variant"/>
    <property type="match status" value="1"/>
</dbReference>
<comment type="similarity">
    <text evidence="1">Belongs to the Tango6 family.</text>
</comment>
<sequence>MANLDKIFQQIEDLLIISDGSTNLSTLLKEILKETNSDKNSNMQFNCLLTYIHKIIKEIDELANIINNTDSVLISVKNQKILRTCYQVICYFGISNCLIPGLGLTLSRNSSSVQFVSQIELNDDQKYIILCDCTDFFQRSYKIPVLKNIVITFHLSDYLAALIQLSFAPLKKPGVFKNYTMTEEKYTILSKERCKYVEIYEDLVTNCFQPMLMKELLVLQNVSKIETPTFVNRVVAREMSRRLIASGGLISLIRCFLECYNIDTGVEWKKIDMICKIICTKHGNSTEMEYISNICNQLNQIFTLNNIKYLSTAVSCLFSLSNKYPNAEPISELQKAVCYPFAYKTIITKHSCPGTVLLTSQEVEHKVIMLYACMLTKLDLPYKQLSSNLKVLFGLTIKCSNNDTKAKLNYIIFKIMESLDKDTVYNITKDFLLEDTKADLLYVSVYEKEANLMLKCTNNETVSGEQKITLLKDIFKNTTSTHLNESLLEGFFQIFVDLNIARQKKSDHALLTLEDDPKLISSNDERYGHILLLLTEVLSMPKADKTLKQNHMVIIDFIEKLLKFDNRDSKDCITVALVLLNTVLVNSNRKESIQARLAHLIPLINKLSRTNGENNILCKEILSQIETNEVQQTATAYSTALSNVFDGLLPVQANGLMELTKLIEVGDPETLSKRHYVFCLFQEQLKHSDSYVYLSAINGIAALAAHCTEDVLQILCKEFIEVSTKNSAAKENNVAELRMKIGDVVVKVTRRLGDLAVIHKSLLLNTFLCGCRDHDPLIRTSALSNLAEIVLVLHYRVGTIIYEILHHIESIIETDKAIECRRAAVMVLSSLIKGLGRETLIELKDSILPVYKTLIKLYKNDNEDSIVRLHAQVALEEINDIVKEFLSVAIPTDIEIGKLDQSIREIKFK</sequence>
<evidence type="ECO:0000259" key="5">
    <source>
        <dbReference type="Pfam" id="PF25267"/>
    </source>
</evidence>
<dbReference type="PANTHER" id="PTHR20959:SF1">
    <property type="entry name" value="TRANSPORT AND GOLGI ORGANIZATION PROTEIN 6 HOMOLOG"/>
    <property type="match status" value="1"/>
</dbReference>
<dbReference type="AlphaFoldDB" id="A0AAV1JPB5"/>
<evidence type="ECO:0000256" key="1">
    <source>
        <dbReference type="ARBA" id="ARBA00005724"/>
    </source>
</evidence>
<dbReference type="InterPro" id="IPR019414">
    <property type="entry name" value="Rtp1_C2"/>
</dbReference>
<dbReference type="InterPro" id="IPR019451">
    <property type="entry name" value="Rtp1_C1"/>
</dbReference>
<gene>
    <name evidence="6" type="ORF">LNINA_LOCUS9310</name>
</gene>
<dbReference type="Pfam" id="PF10363">
    <property type="entry name" value="RTP1_C1"/>
    <property type="match status" value="1"/>
</dbReference>
<dbReference type="SUPFAM" id="SSF48371">
    <property type="entry name" value="ARM repeat"/>
    <property type="match status" value="2"/>
</dbReference>
<feature type="domain" description="TANGO6 N-terminal" evidence="5">
    <location>
        <begin position="74"/>
        <end position="227"/>
    </location>
</feature>
<feature type="domain" description="TANGO6 HEAT repeat" evidence="4">
    <location>
        <begin position="243"/>
        <end position="433"/>
    </location>
</feature>
<evidence type="ECO:0000259" key="3">
    <source>
        <dbReference type="Pfam" id="PF10363"/>
    </source>
</evidence>
<feature type="domain" description="RNA polymerase II assembly factor Rtp1 C-terminal" evidence="2">
    <location>
        <begin position="847"/>
        <end position="880"/>
    </location>
</feature>
<dbReference type="GO" id="GO:0009306">
    <property type="term" value="P:protein secretion"/>
    <property type="evidence" value="ECO:0007669"/>
    <property type="project" value="TreeGrafter"/>
</dbReference>
<keyword evidence="7" id="KW-1185">Reference proteome</keyword>
<dbReference type="Pfam" id="PF25267">
    <property type="entry name" value="TANGO6_N"/>
    <property type="match status" value="1"/>
</dbReference>
<evidence type="ECO:0000313" key="7">
    <source>
        <dbReference type="Proteomes" id="UP001497472"/>
    </source>
</evidence>
<dbReference type="Proteomes" id="UP001497472">
    <property type="component" value="Unassembled WGS sequence"/>
</dbReference>
<dbReference type="Pfam" id="PF10304">
    <property type="entry name" value="RTP1_C2"/>
    <property type="match status" value="1"/>
</dbReference>
<evidence type="ECO:0008006" key="8">
    <source>
        <dbReference type="Google" id="ProtNLM"/>
    </source>
</evidence>
<comment type="caution">
    <text evidence="6">The sequence shown here is derived from an EMBL/GenBank/DDBJ whole genome shotgun (WGS) entry which is preliminary data.</text>
</comment>
<dbReference type="InterPro" id="IPR039600">
    <property type="entry name" value="TANGO6/Rtp1"/>
</dbReference>
<evidence type="ECO:0000259" key="4">
    <source>
        <dbReference type="Pfam" id="PF23565"/>
    </source>
</evidence>
<organism evidence="6 7">
    <name type="scientific">Leptosia nina</name>
    <dbReference type="NCBI Taxonomy" id="320188"/>
    <lineage>
        <taxon>Eukaryota</taxon>
        <taxon>Metazoa</taxon>
        <taxon>Ecdysozoa</taxon>
        <taxon>Arthropoda</taxon>
        <taxon>Hexapoda</taxon>
        <taxon>Insecta</taxon>
        <taxon>Pterygota</taxon>
        <taxon>Neoptera</taxon>
        <taxon>Endopterygota</taxon>
        <taxon>Lepidoptera</taxon>
        <taxon>Glossata</taxon>
        <taxon>Ditrysia</taxon>
        <taxon>Papilionoidea</taxon>
        <taxon>Pieridae</taxon>
        <taxon>Pierinae</taxon>
        <taxon>Leptosia</taxon>
    </lineage>
</organism>
<dbReference type="Pfam" id="PF23565">
    <property type="entry name" value="ARM_TANGO6"/>
    <property type="match status" value="1"/>
</dbReference>
<name>A0AAV1JPB5_9NEOP</name>
<dbReference type="InterPro" id="IPR011989">
    <property type="entry name" value="ARM-like"/>
</dbReference>
<protein>
    <recommendedName>
        <fullName evidence="8">Transport and golgi organization 6</fullName>
    </recommendedName>
</protein>
<dbReference type="InterPro" id="IPR057347">
    <property type="entry name" value="TANGO6_N"/>
</dbReference>
<evidence type="ECO:0000313" key="6">
    <source>
        <dbReference type="EMBL" id="CAK1550062.1"/>
    </source>
</evidence>
<accession>A0AAV1JPB5</accession>
<feature type="domain" description="RNA polymerase II assembly factor Rtp1 C-terminal" evidence="3">
    <location>
        <begin position="637"/>
        <end position="755"/>
    </location>
</feature>
<proteinExistence type="inferred from homology"/>
<dbReference type="EMBL" id="CAVLEF010000040">
    <property type="protein sequence ID" value="CAK1550062.1"/>
    <property type="molecule type" value="Genomic_DNA"/>
</dbReference>